<name>A0ABV9CE13_9ACTN</name>
<evidence type="ECO:0000256" key="4">
    <source>
        <dbReference type="ARBA" id="ARBA00023004"/>
    </source>
</evidence>
<feature type="domain" description="B12-binding" evidence="6">
    <location>
        <begin position="148"/>
        <end position="226"/>
    </location>
</feature>
<dbReference type="SUPFAM" id="SSF102114">
    <property type="entry name" value="Radical SAM enzymes"/>
    <property type="match status" value="1"/>
</dbReference>
<proteinExistence type="predicted"/>
<dbReference type="SFLD" id="SFLDG01082">
    <property type="entry name" value="B12-binding_domain_containing"/>
    <property type="match status" value="1"/>
</dbReference>
<reference evidence="8" key="1">
    <citation type="journal article" date="2019" name="Int. J. Syst. Evol. Microbiol.">
        <title>The Global Catalogue of Microorganisms (GCM) 10K type strain sequencing project: providing services to taxonomists for standard genome sequencing and annotation.</title>
        <authorList>
            <consortium name="The Broad Institute Genomics Platform"/>
            <consortium name="The Broad Institute Genome Sequencing Center for Infectious Disease"/>
            <person name="Wu L."/>
            <person name="Ma J."/>
        </authorList>
    </citation>
    <scope>NUCLEOTIDE SEQUENCE [LARGE SCALE GENOMIC DNA]</scope>
    <source>
        <strain evidence="8">CGMCC 4.7132</strain>
    </source>
</reference>
<dbReference type="PROSITE" id="PS51332">
    <property type="entry name" value="B12_BINDING"/>
    <property type="match status" value="1"/>
</dbReference>
<dbReference type="InterPro" id="IPR007197">
    <property type="entry name" value="rSAM"/>
</dbReference>
<dbReference type="CDD" id="cd01335">
    <property type="entry name" value="Radical_SAM"/>
    <property type="match status" value="1"/>
</dbReference>
<dbReference type="InterPro" id="IPR058240">
    <property type="entry name" value="rSAM_sf"/>
</dbReference>
<dbReference type="InterPro" id="IPR023984">
    <property type="entry name" value="rSAM_ocin_1"/>
</dbReference>
<dbReference type="SMART" id="SM00729">
    <property type="entry name" value="Elp3"/>
    <property type="match status" value="1"/>
</dbReference>
<protein>
    <submittedName>
        <fullName evidence="7">RiPP maturation radical SAM C-methyltransferase</fullName>
    </submittedName>
</protein>
<evidence type="ECO:0000256" key="2">
    <source>
        <dbReference type="ARBA" id="ARBA00022691"/>
    </source>
</evidence>
<dbReference type="RefSeq" id="WP_380839359.1">
    <property type="nucleotide sequence ID" value="NZ_JBHSFP010000005.1"/>
</dbReference>
<keyword evidence="2" id="KW-0949">S-adenosyl-L-methionine</keyword>
<dbReference type="PANTHER" id="PTHR43409:SF7">
    <property type="entry name" value="BLL1977 PROTEIN"/>
    <property type="match status" value="1"/>
</dbReference>
<evidence type="ECO:0000313" key="8">
    <source>
        <dbReference type="Proteomes" id="UP001596004"/>
    </source>
</evidence>
<comment type="cofactor">
    <cofactor evidence="1">
        <name>[4Fe-4S] cluster</name>
        <dbReference type="ChEBI" id="CHEBI:49883"/>
    </cofactor>
</comment>
<dbReference type="Gene3D" id="3.20.20.70">
    <property type="entry name" value="Aldolase class I"/>
    <property type="match status" value="1"/>
</dbReference>
<keyword evidence="5" id="KW-0411">Iron-sulfur</keyword>
<dbReference type="InterPro" id="IPR051198">
    <property type="entry name" value="BchE-like"/>
</dbReference>
<organism evidence="7 8">
    <name type="scientific">Sphaerisporangium dianthi</name>
    <dbReference type="NCBI Taxonomy" id="1436120"/>
    <lineage>
        <taxon>Bacteria</taxon>
        <taxon>Bacillati</taxon>
        <taxon>Actinomycetota</taxon>
        <taxon>Actinomycetes</taxon>
        <taxon>Streptosporangiales</taxon>
        <taxon>Streptosporangiaceae</taxon>
        <taxon>Sphaerisporangium</taxon>
    </lineage>
</organism>
<dbReference type="Gene3D" id="3.40.50.280">
    <property type="entry name" value="Cobalamin-binding domain"/>
    <property type="match status" value="1"/>
</dbReference>
<accession>A0ABV9CE13</accession>
<dbReference type="SFLD" id="SFLDS00029">
    <property type="entry name" value="Radical_SAM"/>
    <property type="match status" value="1"/>
</dbReference>
<evidence type="ECO:0000259" key="6">
    <source>
        <dbReference type="PROSITE" id="PS51332"/>
    </source>
</evidence>
<dbReference type="PANTHER" id="PTHR43409">
    <property type="entry name" value="ANAEROBIC MAGNESIUM-PROTOPORPHYRIN IX MONOMETHYL ESTER CYCLASE-RELATED"/>
    <property type="match status" value="1"/>
</dbReference>
<dbReference type="SFLD" id="SFLDF00324">
    <property type="entry name" value="bacteriocin_maturation"/>
    <property type="match status" value="1"/>
</dbReference>
<dbReference type="Pfam" id="PF04055">
    <property type="entry name" value="Radical_SAM"/>
    <property type="match status" value="1"/>
</dbReference>
<evidence type="ECO:0000256" key="1">
    <source>
        <dbReference type="ARBA" id="ARBA00001966"/>
    </source>
</evidence>
<dbReference type="Proteomes" id="UP001596004">
    <property type="component" value="Unassembled WGS sequence"/>
</dbReference>
<evidence type="ECO:0000256" key="3">
    <source>
        <dbReference type="ARBA" id="ARBA00022723"/>
    </source>
</evidence>
<dbReference type="EMBL" id="JBHSFP010000005">
    <property type="protein sequence ID" value="MFC4531067.1"/>
    <property type="molecule type" value="Genomic_DNA"/>
</dbReference>
<dbReference type="InterPro" id="IPR006158">
    <property type="entry name" value="Cobalamin-bd"/>
</dbReference>
<sequence>MSKDRSRPVLPPPPRRLRVALVNMPWSWADAPSIQCGLLQAIVKRAGHDCDALYLNLELSALLGNRIYDRISEMNDDRFHQLGEWLFSYAAFGDIEPEADYFTEYPEVSESWSRILADGPARLVAFRREILPAWVDGCVDSVDWASYDAVGFSSTFLQNTASFALGRRLKARFPDLPLIYGGANFDAGMGVAYAEKLPWIDYVVSGEGDIALPALLHGLAAGTRDPIPGVHRQGALPDEPDEAARTYDLNDLPAPDYHDYFRSLARHDTSRVLGDNAVRLPVEFSRGCWWGQRHHCTFCGLNALGMDYRSKTGDRALKDLEELLLAYPTRRIDAVDNILDMKYLTSFCAELVERRWDIDLFFEVKANLTREQLGLLRRAGIRRVQPGIESLNTHVLELMRKGSTKLINIRLLKWAAYFGISVEWHILFGFPGETDTDYTEQAELVPLIQHLQPPASQIGIWLERFSPYFMDPSFAIEDIRPQASYKYVYPPELDHSRIAYFFDFGASDVASRESHDLLASAVAGWRERWASGGRPVLFYQRLPGKVSIIDTRSGSPRKAVLHGWHGEAYEACGDTARGRKRVHQTLLDRGFDVSLSEVTAFLDECCRSGVMVSEDEKYLSLALPENQGW</sequence>
<keyword evidence="8" id="KW-1185">Reference proteome</keyword>
<keyword evidence="4" id="KW-0408">Iron</keyword>
<dbReference type="InterPro" id="IPR013785">
    <property type="entry name" value="Aldolase_TIM"/>
</dbReference>
<evidence type="ECO:0000313" key="7">
    <source>
        <dbReference type="EMBL" id="MFC4531067.1"/>
    </source>
</evidence>
<gene>
    <name evidence="7" type="ORF">ACFO60_09865</name>
</gene>
<comment type="caution">
    <text evidence="7">The sequence shown here is derived from an EMBL/GenBank/DDBJ whole genome shotgun (WGS) entry which is preliminary data.</text>
</comment>
<dbReference type="InterPro" id="IPR006638">
    <property type="entry name" value="Elp3/MiaA/NifB-like_rSAM"/>
</dbReference>
<dbReference type="NCBIfam" id="TIGR03975">
    <property type="entry name" value="rSAM_ocin_1"/>
    <property type="match status" value="1"/>
</dbReference>
<keyword evidence="3" id="KW-0479">Metal-binding</keyword>
<evidence type="ECO:0000256" key="5">
    <source>
        <dbReference type="ARBA" id="ARBA00023014"/>
    </source>
</evidence>